<proteinExistence type="predicted"/>
<feature type="domain" description="Lipoyl-binding" evidence="15">
    <location>
        <begin position="577"/>
        <end position="652"/>
    </location>
</feature>
<evidence type="ECO:0000313" key="18">
    <source>
        <dbReference type="EMBL" id="WVX67033.1"/>
    </source>
</evidence>
<keyword evidence="5" id="KW-0479">Metal-binding</keyword>
<dbReference type="SUPFAM" id="SSF51230">
    <property type="entry name" value="Single hybrid motif"/>
    <property type="match status" value="1"/>
</dbReference>
<dbReference type="NCBIfam" id="NF006367">
    <property type="entry name" value="PRK08591.1"/>
    <property type="match status" value="1"/>
</dbReference>
<dbReference type="InterPro" id="IPR005482">
    <property type="entry name" value="Biotin_COase_C"/>
</dbReference>
<keyword evidence="4" id="KW-0436">Ligase</keyword>
<comment type="pathway">
    <text evidence="2">Metabolic intermediate metabolism; propanoyl-CoA degradation; succinyl-CoA from propanoyl-CoA: step 1/3.</text>
</comment>
<dbReference type="Gene3D" id="3.30.470.20">
    <property type="entry name" value="ATP-grasp fold, B domain"/>
    <property type="match status" value="1"/>
</dbReference>
<evidence type="ECO:0000259" key="17">
    <source>
        <dbReference type="PROSITE" id="PS50979"/>
    </source>
</evidence>
<keyword evidence="10" id="KW-0443">Lipid metabolism</keyword>
<dbReference type="EC" id="6.4.1.3" evidence="3"/>
<evidence type="ECO:0000313" key="19">
    <source>
        <dbReference type="Proteomes" id="UP001330434"/>
    </source>
</evidence>
<keyword evidence="19" id="KW-1185">Reference proteome</keyword>
<evidence type="ECO:0000256" key="10">
    <source>
        <dbReference type="ARBA" id="ARBA00023098"/>
    </source>
</evidence>
<dbReference type="PROSITE" id="PS50968">
    <property type="entry name" value="BIOTINYL_LIPOYL"/>
    <property type="match status" value="1"/>
</dbReference>
<dbReference type="InterPro" id="IPR050856">
    <property type="entry name" value="Biotin_carboxylase_complex"/>
</dbReference>
<dbReference type="PANTHER" id="PTHR18866:SF33">
    <property type="entry name" value="METHYLCROTONOYL-COA CARBOXYLASE SUBUNIT ALPHA, MITOCHONDRIAL-RELATED"/>
    <property type="match status" value="1"/>
</dbReference>
<dbReference type="InterPro" id="IPR005479">
    <property type="entry name" value="CPAse_ATP-bd"/>
</dbReference>
<dbReference type="EMBL" id="CP133270">
    <property type="protein sequence ID" value="WVX67033.1"/>
    <property type="molecule type" value="Genomic_DNA"/>
</dbReference>
<evidence type="ECO:0000256" key="6">
    <source>
        <dbReference type="ARBA" id="ARBA00022741"/>
    </source>
</evidence>
<evidence type="ECO:0000256" key="8">
    <source>
        <dbReference type="ARBA" id="ARBA00022842"/>
    </source>
</evidence>
<evidence type="ECO:0000256" key="11">
    <source>
        <dbReference type="ARBA" id="ARBA00023211"/>
    </source>
</evidence>
<dbReference type="InterPro" id="IPR041265">
    <property type="entry name" value="PCC_BT"/>
</dbReference>
<keyword evidence="7 14" id="KW-0067">ATP-binding</keyword>
<dbReference type="InterPro" id="IPR011054">
    <property type="entry name" value="Rudment_hybrid_motif"/>
</dbReference>
<gene>
    <name evidence="18" type="ORF">Bealeia1_01229</name>
</gene>
<evidence type="ECO:0000256" key="4">
    <source>
        <dbReference type="ARBA" id="ARBA00022598"/>
    </source>
</evidence>
<dbReference type="InterPro" id="IPR011764">
    <property type="entry name" value="Biotin_carboxylation_dom"/>
</dbReference>
<reference evidence="18 19" key="1">
    <citation type="journal article" date="2024" name="Environ. Microbiol.">
        <title>Novel evolutionary insights on the interactions of the Holosporales (Alphaproteobacteria) with eukaryotic hosts from comparative genomics.</title>
        <authorList>
            <person name="Giovannini M."/>
            <person name="Petroni G."/>
            <person name="Castelli M."/>
        </authorList>
    </citation>
    <scope>NUCLEOTIDE SEQUENCE [LARGE SCALE GENOMIC DNA]</scope>
    <source>
        <strain evidence="18 19">US_Bl 15I1</strain>
    </source>
</reference>
<evidence type="ECO:0000259" key="15">
    <source>
        <dbReference type="PROSITE" id="PS50968"/>
    </source>
</evidence>
<sequence length="652" mass="72621">MFSKILIANRGEIACRVIRTAQKMGISCVAVYSDVDQDAVHVEMAEEAIALGGKTPRESYLDISKIMKAIKDSGAEAVHPGYGFLSENPEFASSLQKAGIALIGPSLKAIEAMGDKLRARKIAEEAQVNIIPGTPDSITQLNDAKGWAEKIGYPLMVKASAGGGGKGMRIVRDLHTLEESIKSAQNEARSSFGDERVFIEKYIENPRHIEIQVLGDKHGNIIHLGERECSLQRRHQKVIEEAPSSFITPEIREAMGAQAVALAARVGYDSAGTVEFVMGRDRKFYFLEMNTRLQVEHPVTEAITGYDLVEEMIRIAAGEKLRISQKDVTFKGHSFESRIYAEDPTREFLPSSGRLVYYRLPPTDENLRIDTGVKEGDEISNFYDPMIAKVITHGNSREEARFKMMQALDASYIRGISTNTAFLSRLLNQPQVIAGDLSTHLIEELFPQGDTGEVTHDKTLFLSVAAVVHWIVEGEAKSTLSHPEQYVIQFQGTFHPVKLIPQLDYIMITGDEWTVSLKTNWEPSRFLMTAEYNGCSICVQVERNDPSEIKLIWYGQRAILKVFSPEVAELLKRMPPKIKPDFSRLVMSPMPGLVVDLHVHVGQAIKMGQPVAVIEAMKMENIIRAEREGVIEEVFVQKGQSVNVDQQLARIG</sequence>
<dbReference type="PROSITE" id="PS00867">
    <property type="entry name" value="CPSASE_2"/>
    <property type="match status" value="1"/>
</dbReference>
<dbReference type="Pfam" id="PF00289">
    <property type="entry name" value="Biotin_carb_N"/>
    <property type="match status" value="1"/>
</dbReference>
<dbReference type="PROSITE" id="PS00866">
    <property type="entry name" value="CPSASE_1"/>
    <property type="match status" value="1"/>
</dbReference>
<dbReference type="Pfam" id="PF02786">
    <property type="entry name" value="CPSase_L_D2"/>
    <property type="match status" value="1"/>
</dbReference>
<feature type="domain" description="ATP-grasp" evidence="16">
    <location>
        <begin position="120"/>
        <end position="317"/>
    </location>
</feature>
<keyword evidence="11" id="KW-0464">Manganese</keyword>
<dbReference type="CDD" id="cd06850">
    <property type="entry name" value="biotinyl_domain"/>
    <property type="match status" value="1"/>
</dbReference>
<dbReference type="SUPFAM" id="SSF51246">
    <property type="entry name" value="Rudiment single hybrid motif"/>
    <property type="match status" value="1"/>
</dbReference>
<dbReference type="InterPro" id="IPR005481">
    <property type="entry name" value="BC-like_N"/>
</dbReference>
<evidence type="ECO:0000256" key="5">
    <source>
        <dbReference type="ARBA" id="ARBA00022723"/>
    </source>
</evidence>
<evidence type="ECO:0000256" key="12">
    <source>
        <dbReference type="ARBA" id="ARBA00023267"/>
    </source>
</evidence>
<dbReference type="RefSeq" id="WP_331255835.1">
    <property type="nucleotide sequence ID" value="NZ_CP133270.1"/>
</dbReference>
<dbReference type="SMART" id="SM00878">
    <property type="entry name" value="Biotin_carb_C"/>
    <property type="match status" value="1"/>
</dbReference>
<dbReference type="Gene3D" id="2.40.50.100">
    <property type="match status" value="1"/>
</dbReference>
<keyword evidence="6 14" id="KW-0547">Nucleotide-binding</keyword>
<dbReference type="PROSITE" id="PS50979">
    <property type="entry name" value="BC"/>
    <property type="match status" value="1"/>
</dbReference>
<dbReference type="Pfam" id="PF02785">
    <property type="entry name" value="Biotin_carb_C"/>
    <property type="match status" value="1"/>
</dbReference>
<evidence type="ECO:0000256" key="3">
    <source>
        <dbReference type="ARBA" id="ARBA00013050"/>
    </source>
</evidence>
<evidence type="ECO:0000256" key="1">
    <source>
        <dbReference type="ARBA" id="ARBA00001953"/>
    </source>
</evidence>
<dbReference type="InterPro" id="IPR016185">
    <property type="entry name" value="PreATP-grasp_dom_sf"/>
</dbReference>
<dbReference type="InterPro" id="IPR001882">
    <property type="entry name" value="Biotin_BS"/>
</dbReference>
<keyword evidence="8" id="KW-0460">Magnesium</keyword>
<dbReference type="SUPFAM" id="SSF52440">
    <property type="entry name" value="PreATP-grasp domain"/>
    <property type="match status" value="1"/>
</dbReference>
<evidence type="ECO:0000256" key="14">
    <source>
        <dbReference type="PROSITE-ProRule" id="PRU00409"/>
    </source>
</evidence>
<dbReference type="PROSITE" id="PS00188">
    <property type="entry name" value="BIOTIN"/>
    <property type="match status" value="1"/>
</dbReference>
<keyword evidence="9" id="KW-0442">Lipid degradation</keyword>
<comment type="catalytic activity">
    <reaction evidence="13">
        <text>propanoyl-CoA + hydrogencarbonate + ATP = (S)-methylmalonyl-CoA + ADP + phosphate + H(+)</text>
        <dbReference type="Rhea" id="RHEA:23720"/>
        <dbReference type="ChEBI" id="CHEBI:15378"/>
        <dbReference type="ChEBI" id="CHEBI:17544"/>
        <dbReference type="ChEBI" id="CHEBI:30616"/>
        <dbReference type="ChEBI" id="CHEBI:43474"/>
        <dbReference type="ChEBI" id="CHEBI:57327"/>
        <dbReference type="ChEBI" id="CHEBI:57392"/>
        <dbReference type="ChEBI" id="CHEBI:456216"/>
        <dbReference type="EC" id="6.4.1.3"/>
    </reaction>
    <physiologicalReaction direction="left-to-right" evidence="13">
        <dbReference type="Rhea" id="RHEA:23721"/>
    </physiologicalReaction>
</comment>
<dbReference type="InterPro" id="IPR011053">
    <property type="entry name" value="Single_hybrid_motif"/>
</dbReference>
<protein>
    <recommendedName>
        <fullName evidence="3">propionyl-CoA carboxylase</fullName>
        <ecNumber evidence="3">6.4.1.3</ecNumber>
    </recommendedName>
</protein>
<organism evidence="18 19">
    <name type="scientific">Candidatus Bealeia paramacronuclearis</name>
    <dbReference type="NCBI Taxonomy" id="1921001"/>
    <lineage>
        <taxon>Bacteria</taxon>
        <taxon>Pseudomonadati</taxon>
        <taxon>Pseudomonadota</taxon>
        <taxon>Alphaproteobacteria</taxon>
        <taxon>Holosporales</taxon>
        <taxon>Holosporaceae</taxon>
        <taxon>Candidatus Bealeia</taxon>
    </lineage>
</organism>
<evidence type="ECO:0000256" key="2">
    <source>
        <dbReference type="ARBA" id="ARBA00005060"/>
    </source>
</evidence>
<accession>A0ABZ2C5U0</accession>
<dbReference type="InterPro" id="IPR000089">
    <property type="entry name" value="Biotin_lipoyl"/>
</dbReference>
<evidence type="ECO:0000256" key="9">
    <source>
        <dbReference type="ARBA" id="ARBA00022963"/>
    </source>
</evidence>
<evidence type="ECO:0000256" key="13">
    <source>
        <dbReference type="ARBA" id="ARBA00049495"/>
    </source>
</evidence>
<comment type="cofactor">
    <cofactor evidence="1">
        <name>biotin</name>
        <dbReference type="ChEBI" id="CHEBI:57586"/>
    </cofactor>
</comment>
<dbReference type="PANTHER" id="PTHR18866">
    <property type="entry name" value="CARBOXYLASE:PYRUVATE/ACETYL-COA/PROPIONYL-COA CARBOXYLASE"/>
    <property type="match status" value="1"/>
</dbReference>
<dbReference type="InterPro" id="IPR011761">
    <property type="entry name" value="ATP-grasp"/>
</dbReference>
<dbReference type="Pfam" id="PF00364">
    <property type="entry name" value="Biotin_lipoyl"/>
    <property type="match status" value="1"/>
</dbReference>
<dbReference type="PROSITE" id="PS50975">
    <property type="entry name" value="ATP_GRASP"/>
    <property type="match status" value="1"/>
</dbReference>
<evidence type="ECO:0000259" key="16">
    <source>
        <dbReference type="PROSITE" id="PS50975"/>
    </source>
</evidence>
<dbReference type="Proteomes" id="UP001330434">
    <property type="component" value="Chromosome"/>
</dbReference>
<feature type="domain" description="Biotin carboxylation" evidence="17">
    <location>
        <begin position="1"/>
        <end position="447"/>
    </location>
</feature>
<dbReference type="SUPFAM" id="SSF56059">
    <property type="entry name" value="Glutathione synthetase ATP-binding domain-like"/>
    <property type="match status" value="1"/>
</dbReference>
<dbReference type="Pfam" id="PF18140">
    <property type="entry name" value="PCC_BT"/>
    <property type="match status" value="1"/>
</dbReference>
<name>A0ABZ2C5U0_9PROT</name>
<dbReference type="Gene3D" id="3.30.700.30">
    <property type="match status" value="1"/>
</dbReference>
<evidence type="ECO:0000256" key="7">
    <source>
        <dbReference type="ARBA" id="ARBA00022840"/>
    </source>
</evidence>
<keyword evidence="12" id="KW-0092">Biotin</keyword>